<organism evidence="1">
    <name type="scientific">Arundo donax</name>
    <name type="common">Giant reed</name>
    <name type="synonym">Donax arundinaceus</name>
    <dbReference type="NCBI Taxonomy" id="35708"/>
    <lineage>
        <taxon>Eukaryota</taxon>
        <taxon>Viridiplantae</taxon>
        <taxon>Streptophyta</taxon>
        <taxon>Embryophyta</taxon>
        <taxon>Tracheophyta</taxon>
        <taxon>Spermatophyta</taxon>
        <taxon>Magnoliopsida</taxon>
        <taxon>Liliopsida</taxon>
        <taxon>Poales</taxon>
        <taxon>Poaceae</taxon>
        <taxon>PACMAD clade</taxon>
        <taxon>Arundinoideae</taxon>
        <taxon>Arundineae</taxon>
        <taxon>Arundo</taxon>
    </lineage>
</organism>
<evidence type="ECO:0008006" key="2">
    <source>
        <dbReference type="Google" id="ProtNLM"/>
    </source>
</evidence>
<dbReference type="InterPro" id="IPR006912">
    <property type="entry name" value="Harbinger_derived_prot"/>
</dbReference>
<dbReference type="AlphaFoldDB" id="A0A0A9GR26"/>
<dbReference type="EMBL" id="GBRH01172012">
    <property type="protein sequence ID" value="JAE25884.1"/>
    <property type="molecule type" value="Transcribed_RNA"/>
</dbReference>
<dbReference type="Pfam" id="PF04827">
    <property type="entry name" value="Plant_tran"/>
    <property type="match status" value="1"/>
</dbReference>
<dbReference type="PANTHER" id="PTHR47150">
    <property type="entry name" value="OS12G0169200 PROTEIN"/>
    <property type="match status" value="1"/>
</dbReference>
<name>A0A0A9GR26_ARUDO</name>
<reference evidence="1" key="1">
    <citation type="submission" date="2014-09" db="EMBL/GenBank/DDBJ databases">
        <authorList>
            <person name="Magalhaes I.L.F."/>
            <person name="Oliveira U."/>
            <person name="Santos F.R."/>
            <person name="Vidigal T.H.D.A."/>
            <person name="Brescovit A.D."/>
            <person name="Santos A.J."/>
        </authorList>
    </citation>
    <scope>NUCLEOTIDE SEQUENCE</scope>
    <source>
        <tissue evidence="1">Shoot tissue taken approximately 20 cm above the soil surface</tissue>
    </source>
</reference>
<sequence length="59" mass="6856">MTQEGCRKDVECVFGVLQSRFNIVHHPTQLWKQKSIGRIMTACVIIHNTIVEDEKEMVK</sequence>
<reference evidence="1" key="2">
    <citation type="journal article" date="2015" name="Data Brief">
        <title>Shoot transcriptome of the giant reed, Arundo donax.</title>
        <authorList>
            <person name="Barrero R.A."/>
            <person name="Guerrero F.D."/>
            <person name="Moolhuijzen P."/>
            <person name="Goolsby J.A."/>
            <person name="Tidwell J."/>
            <person name="Bellgard S.E."/>
            <person name="Bellgard M.I."/>
        </authorList>
    </citation>
    <scope>NUCLEOTIDE SEQUENCE</scope>
    <source>
        <tissue evidence="1">Shoot tissue taken approximately 20 cm above the soil surface</tissue>
    </source>
</reference>
<proteinExistence type="predicted"/>
<evidence type="ECO:0000313" key="1">
    <source>
        <dbReference type="EMBL" id="JAE25884.1"/>
    </source>
</evidence>
<dbReference type="PANTHER" id="PTHR47150:SF6">
    <property type="entry name" value="OS01G0872900 PROTEIN"/>
    <property type="match status" value="1"/>
</dbReference>
<protein>
    <recommendedName>
        <fullName evidence="2">DDE Tnp4 domain-containing protein</fullName>
    </recommendedName>
</protein>
<accession>A0A0A9GR26</accession>